<evidence type="ECO:0000256" key="4">
    <source>
        <dbReference type="ARBA" id="ARBA00022618"/>
    </source>
</evidence>
<dbReference type="SUPFAM" id="SSF55205">
    <property type="entry name" value="EPT/RTPC-like"/>
    <property type="match status" value="1"/>
</dbReference>
<sequence>MKYIIQGKRKLNGEIKVNGAKNLALKALAASFLFKQDIIINNVPDIEDIKQMLEIIKDLGAKVKKINDYKYKISTKNINKIELSSSLAPKLRASIVLIGPMLARFGEAKLPYPGGCIIGMRPIDIFIDGFKALGVEIEENKNGFYFKVKKLKGAKFIFPIISVTATETLMMAATLAKGKTTLVNSACEPEISALANYLNSCGAKISGAGTSTIIIEGVNKLLAKDVFNIIPDRIEAGTFAIMAAATKSDILIKNCDPNHLEIPLLMLKKIGVNFETKKDYIHVFPSKNLKATNIVTHEYPGFVTDLQAPFTVLLTQAQGISLIHETIYEGRLFYIDKLNRMGAHIILCDPHRAIVNGLTKLYGKKVESPDIRAGMAIMIAALIAEGETEIDNIYQINRGYEKIDERLQKLGAEIKRQD</sequence>
<dbReference type="UniPathway" id="UPA00219"/>
<evidence type="ECO:0000256" key="12">
    <source>
        <dbReference type="HAMAP-Rule" id="MF_00111"/>
    </source>
</evidence>
<dbReference type="GO" id="GO:0005737">
    <property type="term" value="C:cytoplasm"/>
    <property type="evidence" value="ECO:0007669"/>
    <property type="project" value="UniProtKB-SubCell"/>
</dbReference>
<feature type="binding site" evidence="12">
    <location>
        <position position="305"/>
    </location>
    <ligand>
        <name>UDP-N-acetyl-alpha-D-glucosamine</name>
        <dbReference type="ChEBI" id="CHEBI:57705"/>
    </ligand>
</feature>
<dbReference type="NCBIfam" id="TIGR01072">
    <property type="entry name" value="murA"/>
    <property type="match status" value="1"/>
</dbReference>
<dbReference type="AlphaFoldDB" id="A0A2N1UPB2"/>
<dbReference type="EMBL" id="PGYQ01000001">
    <property type="protein sequence ID" value="PKL72728.1"/>
    <property type="molecule type" value="Genomic_DNA"/>
</dbReference>
<protein>
    <recommendedName>
        <fullName evidence="12">UDP-N-acetylglucosamine 1-carboxyvinyltransferase</fullName>
        <ecNumber evidence="12">2.5.1.7</ecNumber>
    </recommendedName>
    <alternativeName>
        <fullName evidence="12">Enoylpyruvate transferase</fullName>
    </alternativeName>
    <alternativeName>
        <fullName evidence="12">UDP-N-acetylglucosamine enolpyruvyl transferase</fullName>
        <shortName evidence="12">EPT</shortName>
    </alternativeName>
</protein>
<evidence type="ECO:0000256" key="9">
    <source>
        <dbReference type="ARBA" id="ARBA00023316"/>
    </source>
</evidence>
<evidence type="ECO:0000256" key="1">
    <source>
        <dbReference type="ARBA" id="ARBA00004496"/>
    </source>
</evidence>
<dbReference type="InterPro" id="IPR001986">
    <property type="entry name" value="Enolpyruvate_Tfrase_dom"/>
</dbReference>
<dbReference type="PANTHER" id="PTHR43783:SF1">
    <property type="entry name" value="UDP-N-ACETYLGLUCOSAMINE 1-CARBOXYVINYLTRANSFERASE"/>
    <property type="match status" value="1"/>
</dbReference>
<organism evidence="14 15">
    <name type="scientific">Candidatus Kuenenbacteria bacterium HGW-Kuenenbacteria-1</name>
    <dbReference type="NCBI Taxonomy" id="2013812"/>
    <lineage>
        <taxon>Bacteria</taxon>
        <taxon>Candidatus Kueneniibacteriota</taxon>
    </lineage>
</organism>
<dbReference type="InterPro" id="IPR013792">
    <property type="entry name" value="RNA3'P_cycl/enolpyr_Trfase_a/b"/>
</dbReference>
<keyword evidence="12" id="KW-0670">Pyruvate</keyword>
<keyword evidence="9 12" id="KW-0961">Cell wall biogenesis/degradation</keyword>
<comment type="caution">
    <text evidence="12">Lacks conserved residue(s) required for the propagation of feature annotation.</text>
</comment>
<dbReference type="Proteomes" id="UP000233414">
    <property type="component" value="Unassembled WGS sequence"/>
</dbReference>
<feature type="binding site" evidence="12">
    <location>
        <position position="327"/>
    </location>
    <ligand>
        <name>UDP-N-acetyl-alpha-D-glucosamine</name>
        <dbReference type="ChEBI" id="CHEBI:57705"/>
    </ligand>
</feature>
<dbReference type="GO" id="GO:0019277">
    <property type="term" value="P:UDP-N-acetylgalactosamine biosynthetic process"/>
    <property type="evidence" value="ECO:0007669"/>
    <property type="project" value="InterPro"/>
</dbReference>
<dbReference type="NCBIfam" id="NF006873">
    <property type="entry name" value="PRK09369.1"/>
    <property type="match status" value="1"/>
</dbReference>
<feature type="binding site" evidence="12">
    <location>
        <position position="92"/>
    </location>
    <ligand>
        <name>UDP-N-acetyl-alpha-D-glucosamine</name>
        <dbReference type="ChEBI" id="CHEBI:57705"/>
    </ligand>
</feature>
<evidence type="ECO:0000313" key="14">
    <source>
        <dbReference type="EMBL" id="PKL72728.1"/>
    </source>
</evidence>
<evidence type="ECO:0000259" key="13">
    <source>
        <dbReference type="Pfam" id="PF00275"/>
    </source>
</evidence>
<evidence type="ECO:0000256" key="10">
    <source>
        <dbReference type="ARBA" id="ARBA00038367"/>
    </source>
</evidence>
<dbReference type="CDD" id="cd01555">
    <property type="entry name" value="UdpNAET"/>
    <property type="match status" value="1"/>
</dbReference>
<evidence type="ECO:0000256" key="11">
    <source>
        <dbReference type="ARBA" id="ARBA00047527"/>
    </source>
</evidence>
<dbReference type="Gene3D" id="3.65.10.10">
    <property type="entry name" value="Enolpyruvate transferase domain"/>
    <property type="match status" value="2"/>
</dbReference>
<dbReference type="InterPro" id="IPR036968">
    <property type="entry name" value="Enolpyruvate_Tfrase_sf"/>
</dbReference>
<comment type="catalytic activity">
    <reaction evidence="11 12">
        <text>phosphoenolpyruvate + UDP-N-acetyl-alpha-D-glucosamine = UDP-N-acetyl-3-O-(1-carboxyvinyl)-alpha-D-glucosamine + phosphate</text>
        <dbReference type="Rhea" id="RHEA:18681"/>
        <dbReference type="ChEBI" id="CHEBI:43474"/>
        <dbReference type="ChEBI" id="CHEBI:57705"/>
        <dbReference type="ChEBI" id="CHEBI:58702"/>
        <dbReference type="ChEBI" id="CHEBI:68483"/>
        <dbReference type="EC" id="2.5.1.7"/>
    </reaction>
</comment>
<feature type="domain" description="Enolpyruvate transferase" evidence="13">
    <location>
        <begin position="6"/>
        <end position="407"/>
    </location>
</feature>
<dbReference type="GO" id="GO:0008760">
    <property type="term" value="F:UDP-N-acetylglucosamine 1-carboxyvinyltransferase activity"/>
    <property type="evidence" value="ECO:0007669"/>
    <property type="project" value="UniProtKB-UniRule"/>
</dbReference>
<evidence type="ECO:0000256" key="5">
    <source>
        <dbReference type="ARBA" id="ARBA00022679"/>
    </source>
</evidence>
<keyword evidence="7 12" id="KW-0573">Peptidoglycan synthesis</keyword>
<proteinExistence type="inferred from homology"/>
<feature type="modified residue" description="2-(S-cysteinyl)pyruvic acid O-phosphothioketal" evidence="12">
    <location>
        <position position="116"/>
    </location>
</feature>
<accession>A0A2N1UPB2</accession>
<comment type="pathway">
    <text evidence="2 12">Cell wall biogenesis; peptidoglycan biosynthesis.</text>
</comment>
<keyword evidence="8 12" id="KW-0131">Cell cycle</keyword>
<dbReference type="InterPro" id="IPR005750">
    <property type="entry name" value="UDP_GlcNAc_COvinyl_MurA"/>
</dbReference>
<comment type="similarity">
    <text evidence="10 12">Belongs to the EPSP synthase family. MurA subfamily.</text>
</comment>
<dbReference type="PANTHER" id="PTHR43783">
    <property type="entry name" value="UDP-N-ACETYLGLUCOSAMINE 1-CARBOXYVINYLTRANSFERASE"/>
    <property type="match status" value="1"/>
</dbReference>
<feature type="active site" description="Proton donor" evidence="12">
    <location>
        <position position="116"/>
    </location>
</feature>
<comment type="caution">
    <text evidence="14">The sequence shown here is derived from an EMBL/GenBank/DDBJ whole genome shotgun (WGS) entry which is preliminary data.</text>
</comment>
<comment type="function">
    <text evidence="12">Cell wall formation. Adds enolpyruvyl to UDP-N-acetylglucosamine.</text>
</comment>
<keyword evidence="4 12" id="KW-0132">Cell division</keyword>
<evidence type="ECO:0000256" key="3">
    <source>
        <dbReference type="ARBA" id="ARBA00022490"/>
    </source>
</evidence>
<name>A0A2N1UPB2_9BACT</name>
<keyword evidence="6 12" id="KW-0133">Cell shape</keyword>
<reference evidence="14 15" key="1">
    <citation type="journal article" date="2017" name="ISME J.">
        <title>Potential for microbial H2 and metal transformations associated with novel bacteria and archaea in deep terrestrial subsurface sediments.</title>
        <authorList>
            <person name="Hernsdorf A.W."/>
            <person name="Amano Y."/>
            <person name="Miyakawa K."/>
            <person name="Ise K."/>
            <person name="Suzuki Y."/>
            <person name="Anantharaman K."/>
            <person name="Probst A."/>
            <person name="Burstein D."/>
            <person name="Thomas B.C."/>
            <person name="Banfield J.F."/>
        </authorList>
    </citation>
    <scope>NUCLEOTIDE SEQUENCE [LARGE SCALE GENOMIC DNA]</scope>
    <source>
        <strain evidence="14">HGW-Kuenenbacteria-1</strain>
    </source>
</reference>
<dbReference type="EC" id="2.5.1.7" evidence="12"/>
<dbReference type="InterPro" id="IPR050068">
    <property type="entry name" value="MurA_subfamily"/>
</dbReference>
<dbReference type="GO" id="GO:0009252">
    <property type="term" value="P:peptidoglycan biosynthetic process"/>
    <property type="evidence" value="ECO:0007669"/>
    <property type="project" value="UniProtKB-UniRule"/>
</dbReference>
<evidence type="ECO:0000313" key="15">
    <source>
        <dbReference type="Proteomes" id="UP000233414"/>
    </source>
</evidence>
<dbReference type="GO" id="GO:0008360">
    <property type="term" value="P:regulation of cell shape"/>
    <property type="evidence" value="ECO:0007669"/>
    <property type="project" value="UniProtKB-KW"/>
</dbReference>
<dbReference type="GO" id="GO:0051301">
    <property type="term" value="P:cell division"/>
    <property type="evidence" value="ECO:0007669"/>
    <property type="project" value="UniProtKB-KW"/>
</dbReference>
<dbReference type="GO" id="GO:0071555">
    <property type="term" value="P:cell wall organization"/>
    <property type="evidence" value="ECO:0007669"/>
    <property type="project" value="UniProtKB-KW"/>
</dbReference>
<evidence type="ECO:0000256" key="2">
    <source>
        <dbReference type="ARBA" id="ARBA00004752"/>
    </source>
</evidence>
<dbReference type="HAMAP" id="MF_00111">
    <property type="entry name" value="MurA"/>
    <property type="match status" value="1"/>
</dbReference>
<feature type="binding site" evidence="12">
    <location>
        <begin position="21"/>
        <end position="22"/>
    </location>
    <ligand>
        <name>phosphoenolpyruvate</name>
        <dbReference type="ChEBI" id="CHEBI:58702"/>
    </ligand>
</feature>
<keyword evidence="3 12" id="KW-0963">Cytoplasm</keyword>
<evidence type="ECO:0000256" key="8">
    <source>
        <dbReference type="ARBA" id="ARBA00023306"/>
    </source>
</evidence>
<keyword evidence="5 12" id="KW-0808">Transferase</keyword>
<evidence type="ECO:0000256" key="6">
    <source>
        <dbReference type="ARBA" id="ARBA00022960"/>
    </source>
</evidence>
<comment type="subcellular location">
    <subcellularLocation>
        <location evidence="1 12">Cytoplasm</location>
    </subcellularLocation>
</comment>
<dbReference type="Pfam" id="PF00275">
    <property type="entry name" value="EPSP_synthase"/>
    <property type="match status" value="1"/>
</dbReference>
<evidence type="ECO:0000256" key="7">
    <source>
        <dbReference type="ARBA" id="ARBA00022984"/>
    </source>
</evidence>
<gene>
    <name evidence="12 14" type="primary">murA</name>
    <name evidence="14" type="ORF">CVV26_00485</name>
</gene>